<protein>
    <recommendedName>
        <fullName evidence="4">DUF4181 domain-containing protein</fullName>
    </recommendedName>
</protein>
<dbReference type="Proteomes" id="UP001232343">
    <property type="component" value="Unassembled WGS sequence"/>
</dbReference>
<keyword evidence="1" id="KW-0812">Transmembrane</keyword>
<evidence type="ECO:0000256" key="1">
    <source>
        <dbReference type="SAM" id="Phobius"/>
    </source>
</evidence>
<gene>
    <name evidence="2" type="ORF">J2S14_002297</name>
</gene>
<keyword evidence="1" id="KW-1133">Transmembrane helix</keyword>
<name>A0ABU0D500_9BACI</name>
<evidence type="ECO:0008006" key="4">
    <source>
        <dbReference type="Google" id="ProtNLM"/>
    </source>
</evidence>
<sequence>MPVTIFIVYVLYFLAEDLLKDLIFGKKLSESNGEYIDKWGRGILHTISLCVFFFFIMKIQDYDTVKVTWLSIITIALVFQAFMEWKYLEGSKEYIMTSIILPISLFIVILF</sequence>
<organism evidence="2 3">
    <name type="scientific">Lederbergia wuyishanensis</name>
    <dbReference type="NCBI Taxonomy" id="1347903"/>
    <lineage>
        <taxon>Bacteria</taxon>
        <taxon>Bacillati</taxon>
        <taxon>Bacillota</taxon>
        <taxon>Bacilli</taxon>
        <taxon>Bacillales</taxon>
        <taxon>Bacillaceae</taxon>
        <taxon>Lederbergia</taxon>
    </lineage>
</organism>
<evidence type="ECO:0000313" key="2">
    <source>
        <dbReference type="EMBL" id="MDQ0343482.1"/>
    </source>
</evidence>
<feature type="transmembrane region" description="Helical" evidence="1">
    <location>
        <begin position="94"/>
        <end position="110"/>
    </location>
</feature>
<feature type="transmembrane region" description="Helical" evidence="1">
    <location>
        <begin position="69"/>
        <end position="88"/>
    </location>
</feature>
<comment type="caution">
    <text evidence="2">The sequence shown here is derived from an EMBL/GenBank/DDBJ whole genome shotgun (WGS) entry which is preliminary data.</text>
</comment>
<reference evidence="2 3" key="1">
    <citation type="submission" date="2023-07" db="EMBL/GenBank/DDBJ databases">
        <title>Genomic Encyclopedia of Type Strains, Phase IV (KMG-IV): sequencing the most valuable type-strain genomes for metagenomic binning, comparative biology and taxonomic classification.</title>
        <authorList>
            <person name="Goeker M."/>
        </authorList>
    </citation>
    <scope>NUCLEOTIDE SEQUENCE [LARGE SCALE GENOMIC DNA]</scope>
    <source>
        <strain evidence="2 3">DSM 27848</strain>
    </source>
</reference>
<feature type="transmembrane region" description="Helical" evidence="1">
    <location>
        <begin position="39"/>
        <end position="57"/>
    </location>
</feature>
<dbReference type="EMBL" id="JAUSUO010000005">
    <property type="protein sequence ID" value="MDQ0343482.1"/>
    <property type="molecule type" value="Genomic_DNA"/>
</dbReference>
<proteinExistence type="predicted"/>
<dbReference type="Pfam" id="PF13789">
    <property type="entry name" value="DUF4181"/>
    <property type="match status" value="1"/>
</dbReference>
<keyword evidence="3" id="KW-1185">Reference proteome</keyword>
<evidence type="ECO:0000313" key="3">
    <source>
        <dbReference type="Proteomes" id="UP001232343"/>
    </source>
</evidence>
<keyword evidence="1" id="KW-0472">Membrane</keyword>
<dbReference type="InterPro" id="IPR025441">
    <property type="entry name" value="DUF4181"/>
</dbReference>
<accession>A0ABU0D500</accession>